<keyword evidence="1" id="KW-0812">Transmembrane</keyword>
<dbReference type="AlphaFoldDB" id="A0A517YHE4"/>
<protein>
    <submittedName>
        <fullName evidence="2">Uncharacterized protein</fullName>
    </submittedName>
</protein>
<reference evidence="2 3" key="1">
    <citation type="submission" date="2019-02" db="EMBL/GenBank/DDBJ databases">
        <title>Deep-cultivation of Planctomycetes and their phenomic and genomic characterization uncovers novel biology.</title>
        <authorList>
            <person name="Wiegand S."/>
            <person name="Jogler M."/>
            <person name="Boedeker C."/>
            <person name="Pinto D."/>
            <person name="Vollmers J."/>
            <person name="Rivas-Marin E."/>
            <person name="Kohn T."/>
            <person name="Peeters S.H."/>
            <person name="Heuer A."/>
            <person name="Rast P."/>
            <person name="Oberbeckmann S."/>
            <person name="Bunk B."/>
            <person name="Jeske O."/>
            <person name="Meyerdierks A."/>
            <person name="Storesund J.E."/>
            <person name="Kallscheuer N."/>
            <person name="Luecker S."/>
            <person name="Lage O.M."/>
            <person name="Pohl T."/>
            <person name="Merkel B.J."/>
            <person name="Hornburger P."/>
            <person name="Mueller R.-W."/>
            <person name="Bruemmer F."/>
            <person name="Labrenz M."/>
            <person name="Spormann A.M."/>
            <person name="Op den Camp H."/>
            <person name="Overmann J."/>
            <person name="Amann R."/>
            <person name="Jetten M.S.M."/>
            <person name="Mascher T."/>
            <person name="Medema M.H."/>
            <person name="Devos D.P."/>
            <person name="Kaster A.-K."/>
            <person name="Ovreas L."/>
            <person name="Rohde M."/>
            <person name="Galperin M.Y."/>
            <person name="Jogler C."/>
        </authorList>
    </citation>
    <scope>NUCLEOTIDE SEQUENCE [LARGE SCALE GENOMIC DNA]</scope>
    <source>
        <strain evidence="2 3">ETA_A8</strain>
    </source>
</reference>
<evidence type="ECO:0000256" key="1">
    <source>
        <dbReference type="SAM" id="Phobius"/>
    </source>
</evidence>
<organism evidence="2 3">
    <name type="scientific">Anatilimnocola aggregata</name>
    <dbReference type="NCBI Taxonomy" id="2528021"/>
    <lineage>
        <taxon>Bacteria</taxon>
        <taxon>Pseudomonadati</taxon>
        <taxon>Planctomycetota</taxon>
        <taxon>Planctomycetia</taxon>
        <taxon>Pirellulales</taxon>
        <taxon>Pirellulaceae</taxon>
        <taxon>Anatilimnocola</taxon>
    </lineage>
</organism>
<dbReference type="OrthoDB" id="9914172at2"/>
<keyword evidence="3" id="KW-1185">Reference proteome</keyword>
<accession>A0A517YHE4</accession>
<evidence type="ECO:0000313" key="2">
    <source>
        <dbReference type="EMBL" id="QDU29657.1"/>
    </source>
</evidence>
<keyword evidence="1" id="KW-1133">Transmembrane helix</keyword>
<dbReference type="RefSeq" id="WP_145093809.1">
    <property type="nucleotide sequence ID" value="NZ_CP036274.1"/>
</dbReference>
<feature type="transmembrane region" description="Helical" evidence="1">
    <location>
        <begin position="37"/>
        <end position="57"/>
    </location>
</feature>
<proteinExistence type="predicted"/>
<evidence type="ECO:0000313" key="3">
    <source>
        <dbReference type="Proteomes" id="UP000315017"/>
    </source>
</evidence>
<gene>
    <name evidence="2" type="ORF">ETAA8_47720</name>
</gene>
<name>A0A517YHE4_9BACT</name>
<dbReference type="Proteomes" id="UP000315017">
    <property type="component" value="Chromosome"/>
</dbReference>
<dbReference type="KEGG" id="aagg:ETAA8_47720"/>
<dbReference type="EMBL" id="CP036274">
    <property type="protein sequence ID" value="QDU29657.1"/>
    <property type="molecule type" value="Genomic_DNA"/>
</dbReference>
<keyword evidence="1" id="KW-0472">Membrane</keyword>
<sequence>MAANDSIQVNDELFRQNWVQFVRHPASEAVRDELGNSFALCLFGWGILLIAGVIMLVSIRWARDGLKCLWSFLTFEPFTGMRENPDQQPGLYQPLLAHGIIIGPDQKHALALGTFRPTSEYSIDALAKLASSLGELYEEGSEDPAYAEIYGLLRDDHYRPYRRRKLPLATTDEDLWLLDVELDLNNVQETRFGTILIAMVAKIGASGPIAQLPWAVADSAVKMA</sequence>